<feature type="compositionally biased region" description="Polar residues" evidence="6">
    <location>
        <begin position="29"/>
        <end position="39"/>
    </location>
</feature>
<dbReference type="GO" id="GO:0005737">
    <property type="term" value="C:cytoplasm"/>
    <property type="evidence" value="ECO:0007669"/>
    <property type="project" value="TreeGrafter"/>
</dbReference>
<keyword evidence="5" id="KW-0067">ATP-binding</keyword>
<dbReference type="GO" id="GO:0000776">
    <property type="term" value="C:kinetochore"/>
    <property type="evidence" value="ECO:0007669"/>
    <property type="project" value="TreeGrafter"/>
</dbReference>
<evidence type="ECO:0000256" key="5">
    <source>
        <dbReference type="ARBA" id="ARBA00022840"/>
    </source>
</evidence>
<feature type="domain" description="Protein kinase" evidence="7">
    <location>
        <begin position="102"/>
        <end position="375"/>
    </location>
</feature>
<dbReference type="SUPFAM" id="SSF82615">
    <property type="entry name" value="Polo-box domain"/>
    <property type="match status" value="2"/>
</dbReference>
<dbReference type="Gene3D" id="1.10.510.10">
    <property type="entry name" value="Transferase(Phosphotransferase) domain 1"/>
    <property type="match status" value="1"/>
</dbReference>
<dbReference type="InterPro" id="IPR033701">
    <property type="entry name" value="POLO_box_1"/>
</dbReference>
<dbReference type="PANTHER" id="PTHR24345:SF0">
    <property type="entry name" value="CELL CYCLE SERINE_THREONINE-PROTEIN KINASE CDC5_MSD2"/>
    <property type="match status" value="1"/>
</dbReference>
<dbReference type="GO" id="GO:0000922">
    <property type="term" value="C:spindle pole"/>
    <property type="evidence" value="ECO:0007669"/>
    <property type="project" value="TreeGrafter"/>
</dbReference>
<keyword evidence="3" id="KW-0547">Nucleotide-binding</keyword>
<dbReference type="GO" id="GO:0007052">
    <property type="term" value="P:mitotic spindle organization"/>
    <property type="evidence" value="ECO:0007669"/>
    <property type="project" value="TreeGrafter"/>
</dbReference>
<dbReference type="Gene3D" id="3.30.1120.30">
    <property type="entry name" value="POLO box domain"/>
    <property type="match status" value="2"/>
</dbReference>
<accession>A0A8H7BQG8</accession>
<evidence type="ECO:0000313" key="9">
    <source>
        <dbReference type="EMBL" id="KAF7725133.1"/>
    </source>
</evidence>
<gene>
    <name evidence="9" type="primary">CDC5</name>
    <name evidence="9" type="ORF">EC973_000385</name>
</gene>
<keyword evidence="10" id="KW-1185">Reference proteome</keyword>
<dbReference type="Proteomes" id="UP000605846">
    <property type="component" value="Unassembled WGS sequence"/>
</dbReference>
<dbReference type="InterPro" id="IPR036947">
    <property type="entry name" value="POLO_box_dom_sf"/>
</dbReference>
<dbReference type="Pfam" id="PF00069">
    <property type="entry name" value="Pkinase"/>
    <property type="match status" value="1"/>
</dbReference>
<feature type="compositionally biased region" description="Basic and acidic residues" evidence="6">
    <location>
        <begin position="466"/>
        <end position="475"/>
    </location>
</feature>
<evidence type="ECO:0000313" key="10">
    <source>
        <dbReference type="Proteomes" id="UP000605846"/>
    </source>
</evidence>
<evidence type="ECO:0000256" key="1">
    <source>
        <dbReference type="ARBA" id="ARBA00022527"/>
    </source>
</evidence>
<keyword evidence="2" id="KW-0808">Transferase</keyword>
<name>A0A8H7BQG8_9FUNG</name>
<evidence type="ECO:0000256" key="6">
    <source>
        <dbReference type="SAM" id="MobiDB-lite"/>
    </source>
</evidence>
<dbReference type="PROSITE" id="PS00108">
    <property type="entry name" value="PROTEIN_KINASE_ST"/>
    <property type="match status" value="1"/>
</dbReference>
<dbReference type="GO" id="GO:0005816">
    <property type="term" value="C:spindle pole body"/>
    <property type="evidence" value="ECO:0007669"/>
    <property type="project" value="TreeGrafter"/>
</dbReference>
<comment type="caution">
    <text evidence="9">The sequence shown here is derived from an EMBL/GenBank/DDBJ whole genome shotgun (WGS) entry which is preliminary data.</text>
</comment>
<feature type="compositionally biased region" description="Basic and acidic residues" evidence="6">
    <location>
        <begin position="57"/>
        <end position="68"/>
    </location>
</feature>
<dbReference type="PANTHER" id="PTHR24345">
    <property type="entry name" value="SERINE/THREONINE-PROTEIN KINASE PLK"/>
    <property type="match status" value="1"/>
</dbReference>
<evidence type="ECO:0000259" key="8">
    <source>
        <dbReference type="PROSITE" id="PS50078"/>
    </source>
</evidence>
<feature type="compositionally biased region" description="Basic and acidic residues" evidence="6">
    <location>
        <begin position="446"/>
        <end position="459"/>
    </location>
</feature>
<feature type="region of interest" description="Disordered" evidence="6">
    <location>
        <begin position="394"/>
        <end position="515"/>
    </location>
</feature>
<organism evidence="9 10">
    <name type="scientific">Apophysomyces ossiformis</name>
    <dbReference type="NCBI Taxonomy" id="679940"/>
    <lineage>
        <taxon>Eukaryota</taxon>
        <taxon>Fungi</taxon>
        <taxon>Fungi incertae sedis</taxon>
        <taxon>Mucoromycota</taxon>
        <taxon>Mucoromycotina</taxon>
        <taxon>Mucoromycetes</taxon>
        <taxon>Mucorales</taxon>
        <taxon>Mucorineae</taxon>
        <taxon>Mucoraceae</taxon>
        <taxon>Apophysomyces</taxon>
    </lineage>
</organism>
<dbReference type="GO" id="GO:0004674">
    <property type="term" value="F:protein serine/threonine kinase activity"/>
    <property type="evidence" value="ECO:0007669"/>
    <property type="project" value="UniProtKB-KW"/>
</dbReference>
<keyword evidence="1" id="KW-0723">Serine/threonine-protein kinase</keyword>
<dbReference type="FunFam" id="1.10.510.10:FF:000571">
    <property type="entry name" value="Maternal embryonic leucine zipper kinase"/>
    <property type="match status" value="1"/>
</dbReference>
<dbReference type="InterPro" id="IPR000719">
    <property type="entry name" value="Prot_kinase_dom"/>
</dbReference>
<dbReference type="PROSITE" id="PS50078">
    <property type="entry name" value="POLO_BOX"/>
    <property type="match status" value="1"/>
</dbReference>
<dbReference type="InterPro" id="IPR000959">
    <property type="entry name" value="POLO_box_dom"/>
</dbReference>
<feature type="region of interest" description="Disordered" evidence="6">
    <location>
        <begin position="1"/>
        <end position="73"/>
    </location>
</feature>
<evidence type="ECO:0000256" key="3">
    <source>
        <dbReference type="ARBA" id="ARBA00022741"/>
    </source>
</evidence>
<feature type="compositionally biased region" description="Basic and acidic residues" evidence="6">
    <location>
        <begin position="423"/>
        <end position="432"/>
    </location>
</feature>
<evidence type="ECO:0000256" key="4">
    <source>
        <dbReference type="ARBA" id="ARBA00022777"/>
    </source>
</evidence>
<dbReference type="SUPFAM" id="SSF56112">
    <property type="entry name" value="Protein kinase-like (PK-like)"/>
    <property type="match status" value="1"/>
</dbReference>
<evidence type="ECO:0000256" key="2">
    <source>
        <dbReference type="ARBA" id="ARBA00022679"/>
    </source>
</evidence>
<dbReference type="CDD" id="cd13118">
    <property type="entry name" value="POLO_box_1"/>
    <property type="match status" value="1"/>
</dbReference>
<reference evidence="9" key="1">
    <citation type="submission" date="2020-01" db="EMBL/GenBank/DDBJ databases">
        <title>Genome Sequencing of Three Apophysomyces-Like Fungal Strains Confirms a Novel Fungal Genus in the Mucoromycota with divergent Burkholderia-like Endosymbiotic Bacteria.</title>
        <authorList>
            <person name="Stajich J.E."/>
            <person name="Macias A.M."/>
            <person name="Carter-House D."/>
            <person name="Lovett B."/>
            <person name="Kasson L.R."/>
            <person name="Berry K."/>
            <person name="Grigoriev I."/>
            <person name="Chang Y."/>
            <person name="Spatafora J."/>
            <person name="Kasson M.T."/>
        </authorList>
    </citation>
    <scope>NUCLEOTIDE SEQUENCE</scope>
    <source>
        <strain evidence="9">NRRL A-21654</strain>
    </source>
</reference>
<protein>
    <submittedName>
        <fullName evidence="9">Cell cycle serine/threonine-protein kinase cdc5/MSD2</fullName>
    </submittedName>
</protein>
<dbReference type="Pfam" id="PF00659">
    <property type="entry name" value="POLO_box"/>
    <property type="match status" value="2"/>
</dbReference>
<feature type="domain" description="POLO box" evidence="8">
    <location>
        <begin position="558"/>
        <end position="636"/>
    </location>
</feature>
<dbReference type="GO" id="GO:0005634">
    <property type="term" value="C:nucleus"/>
    <property type="evidence" value="ECO:0007669"/>
    <property type="project" value="TreeGrafter"/>
</dbReference>
<dbReference type="PROSITE" id="PS50011">
    <property type="entry name" value="PROTEIN_KINASE_DOM"/>
    <property type="match status" value="1"/>
</dbReference>
<dbReference type="EMBL" id="JABAYA010000103">
    <property type="protein sequence ID" value="KAF7725133.1"/>
    <property type="molecule type" value="Genomic_DNA"/>
</dbReference>
<proteinExistence type="predicted"/>
<keyword evidence="4 9" id="KW-0418">Kinase</keyword>
<sequence length="742" mass="84476">MSTNWRLHCDPQPSSVDRKSPYDPALLNTARTPSNNPTCSPRERQPLGELKVVLPTEPRKHTGTENRSKPVSNPAWQRLQANRPRHGPLIRSPFPRSHKHTIVADHDVPAIMYDKKYKRYYNKLECYKITDELSNVFAAKVISKSTLRDNKNRTKLFAEINIHRSMRHRTIVRFIRCFEDTSNVYLIVELCPNKTLVEMLRRRGCLTEPEVRYYLIQILDACRYMHDNRVIHRDIKLSNVFLDENMDVKVGDFGLAALLVNPSDRKKTVCGTPNYIAPEILFGKSGHDYKVDMWSIGVLMYTLLTGRHPFQQDEIKGIYQKIKENSEATSYEYPPNCNISDDAKDLISQLLVNEPVKEPTIKDLCSTITPPHPMDSPGKAAEALRRAMAPNASYEDLSPIGPLKLMSENIPDPRSQFPGKLETPTKESKAKPESTTSRKRSNPFVDDGKAKRIAAENNREIPATKPRGDRSKSLEKPPSVPLQDASNKLPQKKREASPKAVEYQNLRAVQQPKESQTEKTVSLLLAMANTIEGALKNKAKAPRAAVHTERPWCTENVFVDRWIDFTGKYGLGYELSDGTRGVLFNDQTSMTTNDNTTFLYNNPCSHEEKIFNKADTPENLKKKVHLIQKFKQYMDKHLSHVAADLPEPSSTITGVILSQFMVNEESVVFRLNNDVIQVNFFKRLKLILYEAANQLVYIDDKRQLLKYSLSDAVASDDERLITALWAAQAMLVEQANCSPRDM</sequence>
<dbReference type="AlphaFoldDB" id="A0A8H7BQG8"/>
<dbReference type="GO" id="GO:0005524">
    <property type="term" value="F:ATP binding"/>
    <property type="evidence" value="ECO:0007669"/>
    <property type="project" value="UniProtKB-KW"/>
</dbReference>
<dbReference type="InterPro" id="IPR008271">
    <property type="entry name" value="Ser/Thr_kinase_AS"/>
</dbReference>
<dbReference type="InterPro" id="IPR011009">
    <property type="entry name" value="Kinase-like_dom_sf"/>
</dbReference>
<dbReference type="OrthoDB" id="408964at2759"/>
<dbReference type="SMART" id="SM00220">
    <property type="entry name" value="S_TKc"/>
    <property type="match status" value="1"/>
</dbReference>
<evidence type="ECO:0000259" key="7">
    <source>
        <dbReference type="PROSITE" id="PS50011"/>
    </source>
</evidence>